<protein>
    <submittedName>
        <fullName evidence="5">Anthocyanidin reductase</fullName>
    </submittedName>
</protein>
<dbReference type="InterPro" id="IPR036291">
    <property type="entry name" value="NAD(P)-bd_dom_sf"/>
</dbReference>
<keyword evidence="1" id="KW-0521">NADP</keyword>
<dbReference type="InterPro" id="IPR050425">
    <property type="entry name" value="NAD(P)_dehydrat-like"/>
</dbReference>
<comment type="similarity">
    <text evidence="3">Belongs to the 3-beta-HSD family.</text>
</comment>
<dbReference type="GO" id="GO:0016616">
    <property type="term" value="F:oxidoreductase activity, acting on the CH-OH group of donors, NAD or NADP as acceptor"/>
    <property type="evidence" value="ECO:0007669"/>
    <property type="project" value="InterPro"/>
</dbReference>
<proteinExistence type="inferred from homology"/>
<accession>A0AAW2LED1</accession>
<sequence length="306" mass="34284">MRESTMIIAENEKNPPRVCVLDASTYVGFCLVKKLLIRGYNVHAAVTTNGEKELVKKIGGLERTENGRLTMFTVDVLDYHSILEALRLCSGLFCCLDSPDKYDGKMVDSEVRGTINVLEGCAQTQSIHKIVFTSSLTAAVWTQNICSKKDVDERSWSDSDFCTKFKLWYALAKTLCEKEAWALAMDRMLNMVCINAGLVTGPDVARLNPQPTLSYLQGAEQMYVNGVLATVDINFLADVHIRAFEDSSTSGRYFCFDQIVTSEAEAVKLAKCLSPLISIPSRYEWQESEVHGERLRNMKLTKLIAY</sequence>
<dbReference type="PANTHER" id="PTHR10366">
    <property type="entry name" value="NAD DEPENDENT EPIMERASE/DEHYDRATASE"/>
    <property type="match status" value="1"/>
</dbReference>
<name>A0AAW2LED1_SESRA</name>
<gene>
    <name evidence="5" type="ORF">Sradi_5535000</name>
</gene>
<dbReference type="GO" id="GO:0006694">
    <property type="term" value="P:steroid biosynthetic process"/>
    <property type="evidence" value="ECO:0007669"/>
    <property type="project" value="InterPro"/>
</dbReference>
<dbReference type="EMBL" id="JACGWJ010000025">
    <property type="protein sequence ID" value="KAL0316568.1"/>
    <property type="molecule type" value="Genomic_DNA"/>
</dbReference>
<comment type="caution">
    <text evidence="5">The sequence shown here is derived from an EMBL/GenBank/DDBJ whole genome shotgun (WGS) entry which is preliminary data.</text>
</comment>
<keyword evidence="2 3" id="KW-0560">Oxidoreductase</keyword>
<organism evidence="5">
    <name type="scientific">Sesamum radiatum</name>
    <name type="common">Black benniseed</name>
    <dbReference type="NCBI Taxonomy" id="300843"/>
    <lineage>
        <taxon>Eukaryota</taxon>
        <taxon>Viridiplantae</taxon>
        <taxon>Streptophyta</taxon>
        <taxon>Embryophyta</taxon>
        <taxon>Tracheophyta</taxon>
        <taxon>Spermatophyta</taxon>
        <taxon>Magnoliopsida</taxon>
        <taxon>eudicotyledons</taxon>
        <taxon>Gunneridae</taxon>
        <taxon>Pentapetalae</taxon>
        <taxon>asterids</taxon>
        <taxon>lamiids</taxon>
        <taxon>Lamiales</taxon>
        <taxon>Pedaliaceae</taxon>
        <taxon>Sesamum</taxon>
    </lineage>
</organism>
<evidence type="ECO:0000256" key="2">
    <source>
        <dbReference type="ARBA" id="ARBA00023002"/>
    </source>
</evidence>
<dbReference type="SUPFAM" id="SSF51735">
    <property type="entry name" value="NAD(P)-binding Rossmann-fold domains"/>
    <property type="match status" value="1"/>
</dbReference>
<reference evidence="5" key="1">
    <citation type="submission" date="2020-06" db="EMBL/GenBank/DDBJ databases">
        <authorList>
            <person name="Li T."/>
            <person name="Hu X."/>
            <person name="Zhang T."/>
            <person name="Song X."/>
            <person name="Zhang H."/>
            <person name="Dai N."/>
            <person name="Sheng W."/>
            <person name="Hou X."/>
            <person name="Wei L."/>
        </authorList>
    </citation>
    <scope>NUCLEOTIDE SEQUENCE</scope>
    <source>
        <strain evidence="5">G02</strain>
        <tissue evidence="5">Leaf</tissue>
    </source>
</reference>
<dbReference type="Gene3D" id="3.40.50.720">
    <property type="entry name" value="NAD(P)-binding Rossmann-like Domain"/>
    <property type="match status" value="1"/>
</dbReference>
<evidence type="ECO:0000313" key="5">
    <source>
        <dbReference type="EMBL" id="KAL0316568.1"/>
    </source>
</evidence>
<dbReference type="AlphaFoldDB" id="A0AAW2LED1"/>
<evidence type="ECO:0000259" key="4">
    <source>
        <dbReference type="Pfam" id="PF01073"/>
    </source>
</evidence>
<reference evidence="5" key="2">
    <citation type="journal article" date="2024" name="Plant">
        <title>Genomic evolution and insights into agronomic trait innovations of Sesamum species.</title>
        <authorList>
            <person name="Miao H."/>
            <person name="Wang L."/>
            <person name="Qu L."/>
            <person name="Liu H."/>
            <person name="Sun Y."/>
            <person name="Le M."/>
            <person name="Wang Q."/>
            <person name="Wei S."/>
            <person name="Zheng Y."/>
            <person name="Lin W."/>
            <person name="Duan Y."/>
            <person name="Cao H."/>
            <person name="Xiong S."/>
            <person name="Wang X."/>
            <person name="Wei L."/>
            <person name="Li C."/>
            <person name="Ma Q."/>
            <person name="Ju M."/>
            <person name="Zhao R."/>
            <person name="Li G."/>
            <person name="Mu C."/>
            <person name="Tian Q."/>
            <person name="Mei H."/>
            <person name="Zhang T."/>
            <person name="Gao T."/>
            <person name="Zhang H."/>
        </authorList>
    </citation>
    <scope>NUCLEOTIDE SEQUENCE</scope>
    <source>
        <strain evidence="5">G02</strain>
    </source>
</reference>
<evidence type="ECO:0000256" key="1">
    <source>
        <dbReference type="ARBA" id="ARBA00022857"/>
    </source>
</evidence>
<dbReference type="InterPro" id="IPR002225">
    <property type="entry name" value="3Beta_OHSteriod_DH/Estase"/>
</dbReference>
<evidence type="ECO:0000256" key="3">
    <source>
        <dbReference type="RuleBase" id="RU004475"/>
    </source>
</evidence>
<dbReference type="Pfam" id="PF01073">
    <property type="entry name" value="3Beta_HSD"/>
    <property type="match status" value="1"/>
</dbReference>
<feature type="domain" description="3-beta hydroxysteroid dehydrogenase/isomerase" evidence="4">
    <location>
        <begin position="20"/>
        <end position="178"/>
    </location>
</feature>
<dbReference type="PANTHER" id="PTHR10366:SF390">
    <property type="entry name" value="CINNAMOYL-COA REDUCTASE-LIKE PROTEIN"/>
    <property type="match status" value="1"/>
</dbReference>
<dbReference type="CDD" id="cd08958">
    <property type="entry name" value="FR_SDR_e"/>
    <property type="match status" value="1"/>
</dbReference>